<evidence type="ECO:0000256" key="2">
    <source>
        <dbReference type="ARBA" id="ARBA00022448"/>
    </source>
</evidence>
<evidence type="ECO:0000256" key="10">
    <source>
        <dbReference type="ARBA" id="ARBA00025198"/>
    </source>
</evidence>
<dbReference type="InterPro" id="IPR050059">
    <property type="entry name" value="ATP_synthase_B_chain"/>
</dbReference>
<dbReference type="GO" id="GO:0045259">
    <property type="term" value="C:proton-transporting ATP synthase complex"/>
    <property type="evidence" value="ECO:0007669"/>
    <property type="project" value="UniProtKB-KW"/>
</dbReference>
<keyword evidence="6 15" id="KW-1133">Transmembrane helix</keyword>
<dbReference type="eggNOG" id="COG0711">
    <property type="taxonomic scope" value="Bacteria"/>
</dbReference>
<accession>T2G8X6</accession>
<dbReference type="RefSeq" id="WP_021759228.1">
    <property type="nucleotide sequence ID" value="NC_022444.1"/>
</dbReference>
<evidence type="ECO:0000256" key="15">
    <source>
        <dbReference type="SAM" id="Phobius"/>
    </source>
</evidence>
<evidence type="ECO:0000256" key="5">
    <source>
        <dbReference type="ARBA" id="ARBA00022781"/>
    </source>
</evidence>
<dbReference type="GO" id="GO:0046961">
    <property type="term" value="F:proton-transporting ATPase activity, rotational mechanism"/>
    <property type="evidence" value="ECO:0007669"/>
    <property type="project" value="TreeGrafter"/>
</dbReference>
<keyword evidence="3 13" id="KW-0138">CF(0)</keyword>
<dbReference type="PATRIC" id="fig|1121448.10.peg.659"/>
<dbReference type="KEGG" id="dgg:DGI_0654"/>
<dbReference type="HOGENOM" id="CLU_079215_9_3_7"/>
<keyword evidence="2 13" id="KW-0813">Transport</keyword>
<evidence type="ECO:0000256" key="8">
    <source>
        <dbReference type="ARBA" id="ARBA00023136"/>
    </source>
</evidence>
<comment type="function">
    <text evidence="11">Component of the F(0) channel, it forms part of the peripheral stalk, linking F(1) to F(0). The b'-subunit is a diverged and duplicated form of b found in plants and photosynthetic bacteria.</text>
</comment>
<evidence type="ECO:0000256" key="1">
    <source>
        <dbReference type="ARBA" id="ARBA00005513"/>
    </source>
</evidence>
<dbReference type="Proteomes" id="UP000016587">
    <property type="component" value="Chromosome"/>
</dbReference>
<proteinExistence type="inferred from homology"/>
<evidence type="ECO:0000313" key="17">
    <source>
        <dbReference type="Proteomes" id="UP000016587"/>
    </source>
</evidence>
<dbReference type="InterPro" id="IPR002146">
    <property type="entry name" value="ATP_synth_b/b'su_bac/chlpt"/>
</dbReference>
<protein>
    <submittedName>
        <fullName evidence="16">Putative H+-transporting two-sector ATPase subunit B/B</fullName>
    </submittedName>
</protein>
<dbReference type="AlphaFoldDB" id="T2G8X6"/>
<evidence type="ECO:0000256" key="12">
    <source>
        <dbReference type="ARBA" id="ARBA00037847"/>
    </source>
</evidence>
<keyword evidence="8 15" id="KW-0472">Membrane</keyword>
<evidence type="ECO:0000256" key="6">
    <source>
        <dbReference type="ARBA" id="ARBA00022989"/>
    </source>
</evidence>
<feature type="transmembrane region" description="Helical" evidence="15">
    <location>
        <begin position="6"/>
        <end position="27"/>
    </location>
</feature>
<evidence type="ECO:0000256" key="11">
    <source>
        <dbReference type="ARBA" id="ARBA00025614"/>
    </source>
</evidence>
<keyword evidence="9" id="KW-0066">ATP synthesis</keyword>
<name>T2G8X6_MEGG1</name>
<feature type="coiled-coil region" evidence="14">
    <location>
        <begin position="45"/>
        <end position="72"/>
    </location>
</feature>
<dbReference type="GO" id="GO:0015986">
    <property type="term" value="P:proton motive force-driven ATP synthesis"/>
    <property type="evidence" value="ECO:0007669"/>
    <property type="project" value="InterPro"/>
</dbReference>
<evidence type="ECO:0000256" key="7">
    <source>
        <dbReference type="ARBA" id="ARBA00023065"/>
    </source>
</evidence>
<dbReference type="PANTHER" id="PTHR33445:SF2">
    <property type="entry name" value="ATP SYNTHASE SUBUNIT B', CHLOROPLASTIC"/>
    <property type="match status" value="1"/>
</dbReference>
<evidence type="ECO:0000256" key="4">
    <source>
        <dbReference type="ARBA" id="ARBA00022692"/>
    </source>
</evidence>
<dbReference type="PANTHER" id="PTHR33445">
    <property type="entry name" value="ATP SYNTHASE SUBUNIT B', CHLOROPLASTIC"/>
    <property type="match status" value="1"/>
</dbReference>
<evidence type="ECO:0000313" key="16">
    <source>
        <dbReference type="EMBL" id="AGW12561.1"/>
    </source>
</evidence>
<dbReference type="EMBL" id="CP006585">
    <property type="protein sequence ID" value="AGW12561.1"/>
    <property type="molecule type" value="Genomic_DNA"/>
</dbReference>
<comment type="function">
    <text evidence="10">F(1)F(0) ATP synthase produces ATP from ADP in the presence of a proton or sodium gradient. F-type ATPases consist of two structural domains, F(1) containing the extramembraneous catalytic core and F(0) containing the membrane proton channel, linked together by a central stalk and a peripheral stalk. During catalysis, ATP synthesis in the catalytic domain of F(1) is coupled via a rotary mechanism of the central stalk subunits to proton translocation.</text>
</comment>
<evidence type="ECO:0000256" key="13">
    <source>
        <dbReference type="RuleBase" id="RU003848"/>
    </source>
</evidence>
<keyword evidence="4 13" id="KW-0812">Transmembrane</keyword>
<keyword evidence="17" id="KW-1185">Reference proteome</keyword>
<keyword evidence="5 13" id="KW-0375">Hydrogen ion transport</keyword>
<keyword evidence="7 13" id="KW-0406">Ion transport</keyword>
<evidence type="ECO:0000256" key="14">
    <source>
        <dbReference type="SAM" id="Coils"/>
    </source>
</evidence>
<dbReference type="OrthoDB" id="9794968at2"/>
<evidence type="ECO:0000256" key="9">
    <source>
        <dbReference type="ARBA" id="ARBA00023310"/>
    </source>
</evidence>
<dbReference type="STRING" id="1121448.DGI_0654"/>
<organism evidence="16 17">
    <name type="scientific">Megalodesulfovibrio gigas (strain ATCC 19364 / DSM 1382 / NCIMB 9332 / VKM B-1759)</name>
    <name type="common">Desulfovibrio gigas</name>
    <dbReference type="NCBI Taxonomy" id="1121448"/>
    <lineage>
        <taxon>Bacteria</taxon>
        <taxon>Pseudomonadati</taxon>
        <taxon>Thermodesulfobacteriota</taxon>
        <taxon>Desulfovibrionia</taxon>
        <taxon>Desulfovibrionales</taxon>
        <taxon>Desulfovibrionaceae</taxon>
        <taxon>Megalodesulfovibrio</taxon>
    </lineage>
</organism>
<reference evidence="17" key="2">
    <citation type="submission" date="2013-07" db="EMBL/GenBank/DDBJ databases">
        <authorList>
            <person name="Morais-Silva F.O."/>
            <person name="Rezende A.M."/>
            <person name="Pimentel C."/>
            <person name="Resende D.M."/>
            <person name="Santos C.I."/>
            <person name="Clemente C."/>
            <person name="de Oliveira L.M."/>
            <person name="da Silva S.M."/>
            <person name="Costa D.A."/>
            <person name="Varela-Raposo A."/>
            <person name="Horacio E.C.A."/>
            <person name="Matos M."/>
            <person name="Flores O."/>
            <person name="Ruiz J.C."/>
            <person name="Rodrigues-Pousada C."/>
        </authorList>
    </citation>
    <scope>NUCLEOTIDE SEQUENCE [LARGE SCALE GENOMIC DNA]</scope>
    <source>
        <strain evidence="17">ATCC 19364 / DSM 1382 / NCIMB 9332 / VKM B-1759</strain>
    </source>
</reference>
<comment type="subcellular location">
    <subcellularLocation>
        <location evidence="12">Endomembrane system</location>
        <topology evidence="12">Single-pass membrane protein</topology>
    </subcellularLocation>
</comment>
<dbReference type="Pfam" id="PF00430">
    <property type="entry name" value="ATP-synt_B"/>
    <property type="match status" value="1"/>
</dbReference>
<comment type="similarity">
    <text evidence="1 13">Belongs to the ATPase B chain family.</text>
</comment>
<evidence type="ECO:0000256" key="3">
    <source>
        <dbReference type="ARBA" id="ARBA00022547"/>
    </source>
</evidence>
<sequence>MIDFDITFLVQLINFLITLIGLNYLLIKPLRAKLKERADFMAGMLKEAEGFAARAEDKLKNYEEVLAEARKAGTEERMKVKASAEVEEQSLVQAAVARAQQELATARQVITTEADAALAALKAQAPVMAKKVADKVLA</sequence>
<dbReference type="CDD" id="cd06503">
    <property type="entry name" value="ATP-synt_Fo_b"/>
    <property type="match status" value="1"/>
</dbReference>
<gene>
    <name evidence="16" type="primary">atpF1</name>
    <name evidence="16" type="ORF">DGI_0654</name>
</gene>
<dbReference type="GO" id="GO:0012505">
    <property type="term" value="C:endomembrane system"/>
    <property type="evidence" value="ECO:0007669"/>
    <property type="project" value="UniProtKB-SubCell"/>
</dbReference>
<keyword evidence="14" id="KW-0175">Coiled coil</keyword>
<reference evidence="16 17" key="1">
    <citation type="journal article" date="2013" name="J. Bacteriol.">
        <title>Roles of HynAB and Ech, the only two hydrogenases found in the model sulfate reducer Desulfovibrio gigas.</title>
        <authorList>
            <person name="Morais-Silva F.O."/>
            <person name="Santos C.I."/>
            <person name="Rodrigues R."/>
            <person name="Pereira I.A."/>
            <person name="Rodrigues-Pousada C."/>
        </authorList>
    </citation>
    <scope>NUCLEOTIDE SEQUENCE [LARGE SCALE GENOMIC DNA]</scope>
    <source>
        <strain evidence="17">ATCC 19364 / DSM 1382 / NCIMB 9332 / VKM B-1759</strain>
    </source>
</reference>